<dbReference type="Gene3D" id="1.20.120.530">
    <property type="entry name" value="GntR ligand-binding domain-like"/>
    <property type="match status" value="1"/>
</dbReference>
<protein>
    <submittedName>
        <fullName evidence="5">FadR family transcriptional regulator</fullName>
    </submittedName>
</protein>
<dbReference type="Pfam" id="PF07729">
    <property type="entry name" value="FCD"/>
    <property type="match status" value="1"/>
</dbReference>
<evidence type="ECO:0000259" key="4">
    <source>
        <dbReference type="PROSITE" id="PS50949"/>
    </source>
</evidence>
<dbReference type="Proteomes" id="UP000515240">
    <property type="component" value="Chromosome"/>
</dbReference>
<reference evidence="5 6" key="1">
    <citation type="journal article" date="2020" name="G3 (Bethesda)">
        <title>CeMbio - The Caenorhabditis elegans Microbiome Resource.</title>
        <authorList>
            <person name="Dirksen P."/>
            <person name="Assie A."/>
            <person name="Zimmermann J."/>
            <person name="Zhang F."/>
            <person name="Tietje A.M."/>
            <person name="Marsh S.A."/>
            <person name="Felix M.A."/>
            <person name="Shapira M."/>
            <person name="Kaleta C."/>
            <person name="Schulenburg H."/>
            <person name="Samuel B."/>
        </authorList>
    </citation>
    <scope>NUCLEOTIDE SEQUENCE [LARGE SCALE GENOMIC DNA]</scope>
    <source>
        <strain evidence="5 6">BIGb0172</strain>
    </source>
</reference>
<dbReference type="PANTHER" id="PTHR43537">
    <property type="entry name" value="TRANSCRIPTIONAL REGULATOR, GNTR FAMILY"/>
    <property type="match status" value="1"/>
</dbReference>
<name>A0A7G5EL98_9BURK</name>
<dbReference type="KEGG" id="cpis:HS961_19090"/>
<dbReference type="SUPFAM" id="SSF48008">
    <property type="entry name" value="GntR ligand-binding domain-like"/>
    <property type="match status" value="1"/>
</dbReference>
<evidence type="ECO:0000256" key="2">
    <source>
        <dbReference type="ARBA" id="ARBA00023125"/>
    </source>
</evidence>
<dbReference type="InterPro" id="IPR000524">
    <property type="entry name" value="Tscrpt_reg_HTH_GntR"/>
</dbReference>
<proteinExistence type="predicted"/>
<dbReference type="InterPro" id="IPR036388">
    <property type="entry name" value="WH-like_DNA-bd_sf"/>
</dbReference>
<dbReference type="Pfam" id="PF00392">
    <property type="entry name" value="GntR"/>
    <property type="match status" value="1"/>
</dbReference>
<organism evidence="5 6">
    <name type="scientific">Comamonas piscis</name>
    <dbReference type="NCBI Taxonomy" id="1562974"/>
    <lineage>
        <taxon>Bacteria</taxon>
        <taxon>Pseudomonadati</taxon>
        <taxon>Pseudomonadota</taxon>
        <taxon>Betaproteobacteria</taxon>
        <taxon>Burkholderiales</taxon>
        <taxon>Comamonadaceae</taxon>
        <taxon>Comamonas</taxon>
    </lineage>
</organism>
<dbReference type="PRINTS" id="PR00035">
    <property type="entry name" value="HTHGNTR"/>
</dbReference>
<dbReference type="InterPro" id="IPR011711">
    <property type="entry name" value="GntR_C"/>
</dbReference>
<dbReference type="PROSITE" id="PS50949">
    <property type="entry name" value="HTH_GNTR"/>
    <property type="match status" value="1"/>
</dbReference>
<evidence type="ECO:0000256" key="3">
    <source>
        <dbReference type="ARBA" id="ARBA00023163"/>
    </source>
</evidence>
<evidence type="ECO:0000313" key="5">
    <source>
        <dbReference type="EMBL" id="QMV74773.1"/>
    </source>
</evidence>
<sequence>MPISFTPIKAANSLADQVAQALEASIRQGQMQPGDRLPTELLLVAQFGVSRTVVREALSRLKSSGLVASRQGSGVFVQAPRAEPLDLEKGHAASQEAVIQIVEVRRALEAEVAELAAARRSTADLRRIRAGVKALAKAVADGKDGVAEDVALHRVIAQASGNPFLLSTLDYLSQVLAGATRITRANEARRQDFATAVTQEHARIVEAIEAGDPAAARAAATAHMNNAIDRIRQADPAFWRQDGERLAKVLLGGSR</sequence>
<accession>A0A7G5EL98</accession>
<keyword evidence="2" id="KW-0238">DNA-binding</keyword>
<dbReference type="Gene3D" id="1.10.10.10">
    <property type="entry name" value="Winged helix-like DNA-binding domain superfamily/Winged helix DNA-binding domain"/>
    <property type="match status" value="1"/>
</dbReference>
<dbReference type="GO" id="GO:0003677">
    <property type="term" value="F:DNA binding"/>
    <property type="evidence" value="ECO:0007669"/>
    <property type="project" value="UniProtKB-KW"/>
</dbReference>
<dbReference type="PANTHER" id="PTHR43537:SF5">
    <property type="entry name" value="UXU OPERON TRANSCRIPTIONAL REGULATOR"/>
    <property type="match status" value="1"/>
</dbReference>
<keyword evidence="3" id="KW-0804">Transcription</keyword>
<dbReference type="SUPFAM" id="SSF46785">
    <property type="entry name" value="Winged helix' DNA-binding domain"/>
    <property type="match status" value="1"/>
</dbReference>
<dbReference type="InterPro" id="IPR008920">
    <property type="entry name" value="TF_FadR/GntR_C"/>
</dbReference>
<evidence type="ECO:0000256" key="1">
    <source>
        <dbReference type="ARBA" id="ARBA00023015"/>
    </source>
</evidence>
<keyword evidence="6" id="KW-1185">Reference proteome</keyword>
<dbReference type="AlphaFoldDB" id="A0A7G5EL98"/>
<dbReference type="SMART" id="SM00345">
    <property type="entry name" value="HTH_GNTR"/>
    <property type="match status" value="1"/>
</dbReference>
<dbReference type="RefSeq" id="WP_182324704.1">
    <property type="nucleotide sequence ID" value="NZ_CP058554.1"/>
</dbReference>
<dbReference type="EMBL" id="CP058554">
    <property type="protein sequence ID" value="QMV74773.1"/>
    <property type="molecule type" value="Genomic_DNA"/>
</dbReference>
<feature type="domain" description="HTH gntR-type" evidence="4">
    <location>
        <begin position="12"/>
        <end position="80"/>
    </location>
</feature>
<dbReference type="InterPro" id="IPR036390">
    <property type="entry name" value="WH_DNA-bd_sf"/>
</dbReference>
<dbReference type="SMART" id="SM00895">
    <property type="entry name" value="FCD"/>
    <property type="match status" value="1"/>
</dbReference>
<gene>
    <name evidence="5" type="ORF">HS961_19090</name>
</gene>
<keyword evidence="1" id="KW-0805">Transcription regulation</keyword>
<dbReference type="GO" id="GO:0003700">
    <property type="term" value="F:DNA-binding transcription factor activity"/>
    <property type="evidence" value="ECO:0007669"/>
    <property type="project" value="InterPro"/>
</dbReference>
<dbReference type="CDD" id="cd07377">
    <property type="entry name" value="WHTH_GntR"/>
    <property type="match status" value="1"/>
</dbReference>
<evidence type="ECO:0000313" key="6">
    <source>
        <dbReference type="Proteomes" id="UP000515240"/>
    </source>
</evidence>